<gene>
    <name evidence="19" type="ORF">BJ875DRAFT_525961</name>
</gene>
<keyword evidence="8" id="KW-0186">Copper</keyword>
<evidence type="ECO:0000256" key="12">
    <source>
        <dbReference type="ARBA" id="ARBA00023277"/>
    </source>
</evidence>
<dbReference type="GO" id="GO:0030245">
    <property type="term" value="P:cellulose catabolic process"/>
    <property type="evidence" value="ECO:0007669"/>
    <property type="project" value="UniProtKB-KW"/>
</dbReference>
<sequence length="236" mass="25842">MKIFPTLLCLSAAAVDVVSAHYRFMSLTINGTKTADYQYVRQNNNYQDPIEAINNWNMRCNAGALQGLKTKTAQVEAGQTLGFSLDRMIFHPGPLQTWISRSTVPDVSQYDGSGEWVKIQSDDAKVQGTVLSWPNWYITEYNFTLPASIAPGQYLIRAEHIGLHLAQEAGRAQFFVSCAQVQVTGSGTNIPTGGIRIPGDPVAYLPRDYQATDPGIMLDINHATSYTAPGPAVWTG</sequence>
<evidence type="ECO:0000256" key="3">
    <source>
        <dbReference type="ARBA" id="ARBA00022525"/>
    </source>
</evidence>
<accession>A0A9P7YMI3</accession>
<dbReference type="Pfam" id="PF03443">
    <property type="entry name" value="AA9"/>
    <property type="match status" value="1"/>
</dbReference>
<keyword evidence="6" id="KW-0136">Cellulose degradation</keyword>
<keyword evidence="19" id="KW-0378">Hydrolase</keyword>
<dbReference type="EMBL" id="MU251408">
    <property type="protein sequence ID" value="KAG9236394.1"/>
    <property type="molecule type" value="Genomic_DNA"/>
</dbReference>
<evidence type="ECO:0000256" key="15">
    <source>
        <dbReference type="ARBA" id="ARBA00045077"/>
    </source>
</evidence>
<evidence type="ECO:0000256" key="10">
    <source>
        <dbReference type="ARBA" id="ARBA00023157"/>
    </source>
</evidence>
<evidence type="ECO:0000256" key="9">
    <source>
        <dbReference type="ARBA" id="ARBA00023033"/>
    </source>
</evidence>
<protein>
    <recommendedName>
        <fullName evidence="16">lytic cellulose monooxygenase (C4-dehydrogenating)</fullName>
        <ecNumber evidence="16">1.14.99.56</ecNumber>
    </recommendedName>
</protein>
<dbReference type="PANTHER" id="PTHR33353:SF10">
    <property type="entry name" value="ENDO-BETA-1,4-GLUCANASE D"/>
    <property type="match status" value="1"/>
</dbReference>
<evidence type="ECO:0000256" key="17">
    <source>
        <dbReference type="SAM" id="SignalP"/>
    </source>
</evidence>
<dbReference type="Gene3D" id="2.70.50.70">
    <property type="match status" value="1"/>
</dbReference>
<evidence type="ECO:0000256" key="14">
    <source>
        <dbReference type="ARBA" id="ARBA00044502"/>
    </source>
</evidence>
<evidence type="ECO:0000313" key="20">
    <source>
        <dbReference type="Proteomes" id="UP000824998"/>
    </source>
</evidence>
<reference evidence="19" key="1">
    <citation type="journal article" date="2021" name="IMA Fungus">
        <title>Genomic characterization of three marine fungi, including Emericellopsis atlantica sp. nov. with signatures of a generalist lifestyle and marine biomass degradation.</title>
        <authorList>
            <person name="Hagestad O.C."/>
            <person name="Hou L."/>
            <person name="Andersen J.H."/>
            <person name="Hansen E.H."/>
            <person name="Altermark B."/>
            <person name="Li C."/>
            <person name="Kuhnert E."/>
            <person name="Cox R.J."/>
            <person name="Crous P.W."/>
            <person name="Spatafora J.W."/>
            <person name="Lail K."/>
            <person name="Amirebrahimi M."/>
            <person name="Lipzen A."/>
            <person name="Pangilinan J."/>
            <person name="Andreopoulos W."/>
            <person name="Hayes R.D."/>
            <person name="Ng V."/>
            <person name="Grigoriev I.V."/>
            <person name="Jackson S.A."/>
            <person name="Sutton T.D.S."/>
            <person name="Dobson A.D.W."/>
            <person name="Rama T."/>
        </authorList>
    </citation>
    <scope>NUCLEOTIDE SEQUENCE</scope>
    <source>
        <strain evidence="19">TRa018bII</strain>
    </source>
</reference>
<keyword evidence="3" id="KW-0964">Secreted</keyword>
<evidence type="ECO:0000256" key="13">
    <source>
        <dbReference type="ARBA" id="ARBA00023326"/>
    </source>
</evidence>
<evidence type="ECO:0000256" key="16">
    <source>
        <dbReference type="ARBA" id="ARBA00047174"/>
    </source>
</evidence>
<organism evidence="19 20">
    <name type="scientific">Amylocarpus encephaloides</name>
    <dbReference type="NCBI Taxonomy" id="45428"/>
    <lineage>
        <taxon>Eukaryota</taxon>
        <taxon>Fungi</taxon>
        <taxon>Dikarya</taxon>
        <taxon>Ascomycota</taxon>
        <taxon>Pezizomycotina</taxon>
        <taxon>Leotiomycetes</taxon>
        <taxon>Helotiales</taxon>
        <taxon>Helotiales incertae sedis</taxon>
        <taxon>Amylocarpus</taxon>
    </lineage>
</organism>
<proteinExistence type="inferred from homology"/>
<dbReference type="InterPro" id="IPR049892">
    <property type="entry name" value="AA9"/>
</dbReference>
<keyword evidence="4" id="KW-0479">Metal-binding</keyword>
<evidence type="ECO:0000256" key="1">
    <source>
        <dbReference type="ARBA" id="ARBA00001973"/>
    </source>
</evidence>
<dbReference type="Proteomes" id="UP000824998">
    <property type="component" value="Unassembled WGS sequence"/>
</dbReference>
<comment type="catalytic activity">
    <reaction evidence="15">
        <text>[(1-&gt;4)-beta-D-glucosyl]n+m + reduced acceptor + O2 = 4-dehydro-beta-D-glucosyl-[(1-&gt;4)-beta-D-glucosyl]n-1 + [(1-&gt;4)-beta-D-glucosyl]m + acceptor + H2O.</text>
        <dbReference type="EC" id="1.14.99.56"/>
    </reaction>
</comment>
<dbReference type="GO" id="GO:0005576">
    <property type="term" value="C:extracellular region"/>
    <property type="evidence" value="ECO:0007669"/>
    <property type="project" value="UniProtKB-SubCell"/>
</dbReference>
<keyword evidence="20" id="KW-1185">Reference proteome</keyword>
<keyword evidence="5 17" id="KW-0732">Signal</keyword>
<feature type="chain" id="PRO_5040258325" description="lytic cellulose monooxygenase (C4-dehydrogenating)" evidence="17">
    <location>
        <begin position="21"/>
        <end position="236"/>
    </location>
</feature>
<evidence type="ECO:0000256" key="11">
    <source>
        <dbReference type="ARBA" id="ARBA00023180"/>
    </source>
</evidence>
<dbReference type="OrthoDB" id="6038816at2759"/>
<dbReference type="GO" id="GO:0016787">
    <property type="term" value="F:hydrolase activity"/>
    <property type="evidence" value="ECO:0007669"/>
    <property type="project" value="UniProtKB-KW"/>
</dbReference>
<keyword evidence="9" id="KW-0503">Monooxygenase</keyword>
<dbReference type="AlphaFoldDB" id="A0A9P7YMI3"/>
<evidence type="ECO:0000256" key="8">
    <source>
        <dbReference type="ARBA" id="ARBA00023008"/>
    </source>
</evidence>
<comment type="cofactor">
    <cofactor evidence="1">
        <name>Cu(2+)</name>
        <dbReference type="ChEBI" id="CHEBI:29036"/>
    </cofactor>
</comment>
<evidence type="ECO:0000313" key="19">
    <source>
        <dbReference type="EMBL" id="KAG9236394.1"/>
    </source>
</evidence>
<dbReference type="GO" id="GO:0046872">
    <property type="term" value="F:metal ion binding"/>
    <property type="evidence" value="ECO:0007669"/>
    <property type="project" value="UniProtKB-KW"/>
</dbReference>
<dbReference type="InterPro" id="IPR005103">
    <property type="entry name" value="AA9_LPMO"/>
</dbReference>
<keyword evidence="11" id="KW-0325">Glycoprotein</keyword>
<evidence type="ECO:0000256" key="7">
    <source>
        <dbReference type="ARBA" id="ARBA00023002"/>
    </source>
</evidence>
<name>A0A9P7YMI3_9HELO</name>
<dbReference type="EC" id="1.14.99.56" evidence="16"/>
<dbReference type="CDD" id="cd21175">
    <property type="entry name" value="LPMO_AA9"/>
    <property type="match status" value="1"/>
</dbReference>
<evidence type="ECO:0000256" key="6">
    <source>
        <dbReference type="ARBA" id="ARBA00023001"/>
    </source>
</evidence>
<keyword evidence="7" id="KW-0560">Oxidoreductase</keyword>
<dbReference type="PANTHER" id="PTHR33353">
    <property type="entry name" value="PUTATIVE (AFU_ORTHOLOGUE AFUA_1G12560)-RELATED"/>
    <property type="match status" value="1"/>
</dbReference>
<comment type="subcellular location">
    <subcellularLocation>
        <location evidence="2">Secreted</location>
    </subcellularLocation>
</comment>
<keyword evidence="10" id="KW-1015">Disulfide bond</keyword>
<comment type="caution">
    <text evidence="19">The sequence shown here is derived from an EMBL/GenBank/DDBJ whole genome shotgun (WGS) entry which is preliminary data.</text>
</comment>
<feature type="signal peptide" evidence="17">
    <location>
        <begin position="1"/>
        <end position="20"/>
    </location>
</feature>
<evidence type="ECO:0000259" key="18">
    <source>
        <dbReference type="Pfam" id="PF03443"/>
    </source>
</evidence>
<comment type="similarity">
    <text evidence="14">Belongs to the polysaccharide monooxygenase AA9 family.</text>
</comment>
<evidence type="ECO:0000256" key="5">
    <source>
        <dbReference type="ARBA" id="ARBA00022729"/>
    </source>
</evidence>
<keyword evidence="13" id="KW-0624">Polysaccharide degradation</keyword>
<keyword evidence="12" id="KW-0119">Carbohydrate metabolism</keyword>
<evidence type="ECO:0000256" key="4">
    <source>
        <dbReference type="ARBA" id="ARBA00022723"/>
    </source>
</evidence>
<feature type="domain" description="Auxiliary Activity family 9 catalytic" evidence="18">
    <location>
        <begin position="21"/>
        <end position="223"/>
    </location>
</feature>
<evidence type="ECO:0000256" key="2">
    <source>
        <dbReference type="ARBA" id="ARBA00004613"/>
    </source>
</evidence>
<dbReference type="GO" id="GO:0004497">
    <property type="term" value="F:monooxygenase activity"/>
    <property type="evidence" value="ECO:0007669"/>
    <property type="project" value="UniProtKB-KW"/>
</dbReference>